<evidence type="ECO:0000313" key="2">
    <source>
        <dbReference type="Proteomes" id="UP001303899"/>
    </source>
</evidence>
<evidence type="ECO:0000313" key="1">
    <source>
        <dbReference type="EMBL" id="MEA5401687.1"/>
    </source>
</evidence>
<sequence>MNSCLLGFFRKYKPITITLPVIFHAVKYSSGLRFIFVYRHDFFMTKFVSIMPKFIKITTGNYLIVHGFDANNKEIIEEVTVPQKMMKIVAVGRIQSISEKYVLVIGSHGRLMYWEYEENFEDLQKQLLDNELLIA</sequence>
<name>A0ABU5RZT1_9BACT</name>
<reference evidence="1 2" key="1">
    <citation type="submission" date="2023-12" db="EMBL/GenBank/DDBJ databases">
        <title>Novel species of the genus Arcicella isolated from rivers.</title>
        <authorList>
            <person name="Lu H."/>
        </authorList>
    </citation>
    <scope>NUCLEOTIDE SEQUENCE [LARGE SCALE GENOMIC DNA]</scope>
    <source>
        <strain evidence="1 2">DC2W</strain>
    </source>
</reference>
<protein>
    <submittedName>
        <fullName evidence="1">Uncharacterized protein</fullName>
    </submittedName>
</protein>
<keyword evidence="2" id="KW-1185">Reference proteome</keyword>
<accession>A0ABU5RZT1</accession>
<dbReference type="RefSeq" id="WP_323325550.1">
    <property type="nucleotide sequence ID" value="NZ_JAYGIL010000003.1"/>
</dbReference>
<dbReference type="EMBL" id="JAYGIL010000003">
    <property type="protein sequence ID" value="MEA5401687.1"/>
    <property type="molecule type" value="Genomic_DNA"/>
</dbReference>
<dbReference type="Proteomes" id="UP001303899">
    <property type="component" value="Unassembled WGS sequence"/>
</dbReference>
<comment type="caution">
    <text evidence="1">The sequence shown here is derived from an EMBL/GenBank/DDBJ whole genome shotgun (WGS) entry which is preliminary data.</text>
</comment>
<organism evidence="1 2">
    <name type="scientific">Arcicella gelida</name>
    <dbReference type="NCBI Taxonomy" id="2984195"/>
    <lineage>
        <taxon>Bacteria</taxon>
        <taxon>Pseudomonadati</taxon>
        <taxon>Bacteroidota</taxon>
        <taxon>Cytophagia</taxon>
        <taxon>Cytophagales</taxon>
        <taxon>Flectobacillaceae</taxon>
        <taxon>Arcicella</taxon>
    </lineage>
</organism>
<gene>
    <name evidence="1" type="ORF">VB776_02095</name>
</gene>
<proteinExistence type="predicted"/>